<reference evidence="3" key="1">
    <citation type="submission" date="2020-10" db="EMBL/GenBank/DDBJ databases">
        <title>Phylogeny of dyella-like bacteria.</title>
        <authorList>
            <person name="Fu J."/>
        </authorList>
    </citation>
    <scope>NUCLEOTIDE SEQUENCE</scope>
    <source>
        <strain evidence="3">DHOC52</strain>
    </source>
</reference>
<organism evidence="3 4">
    <name type="scientific">Dyella flava</name>
    <dbReference type="NCBI Taxonomy" id="1920170"/>
    <lineage>
        <taxon>Bacteria</taxon>
        <taxon>Pseudomonadati</taxon>
        <taxon>Pseudomonadota</taxon>
        <taxon>Gammaproteobacteria</taxon>
        <taxon>Lysobacterales</taxon>
        <taxon>Rhodanobacteraceae</taxon>
        <taxon>Dyella</taxon>
    </lineage>
</organism>
<dbReference type="RefSeq" id="WP_204683134.1">
    <property type="nucleotide sequence ID" value="NZ_BSNR01000004.1"/>
</dbReference>
<comment type="caution">
    <text evidence="3">The sequence shown here is derived from an EMBL/GenBank/DDBJ whole genome shotgun (WGS) entry which is preliminary data.</text>
</comment>
<feature type="region of interest" description="Disordered" evidence="1">
    <location>
        <begin position="25"/>
        <end position="96"/>
    </location>
</feature>
<accession>A0ABS2K741</accession>
<protein>
    <submittedName>
        <fullName evidence="3">Uncharacterized protein</fullName>
    </submittedName>
</protein>
<gene>
    <name evidence="3" type="ORF">ISP19_14545</name>
</gene>
<feature type="chain" id="PRO_5046699144" evidence="2">
    <location>
        <begin position="20"/>
        <end position="108"/>
    </location>
</feature>
<proteinExistence type="predicted"/>
<evidence type="ECO:0000256" key="1">
    <source>
        <dbReference type="SAM" id="MobiDB-lite"/>
    </source>
</evidence>
<keyword evidence="2" id="KW-0732">Signal</keyword>
<feature type="compositionally biased region" description="Low complexity" evidence="1">
    <location>
        <begin position="25"/>
        <end position="43"/>
    </location>
</feature>
<keyword evidence="4" id="KW-1185">Reference proteome</keyword>
<dbReference type="Proteomes" id="UP001430149">
    <property type="component" value="Unassembled WGS sequence"/>
</dbReference>
<evidence type="ECO:0000256" key="2">
    <source>
        <dbReference type="SAM" id="SignalP"/>
    </source>
</evidence>
<dbReference type="EMBL" id="JADIKE010000037">
    <property type="protein sequence ID" value="MBM7126597.1"/>
    <property type="molecule type" value="Genomic_DNA"/>
</dbReference>
<name>A0ABS2K741_9GAMM</name>
<feature type="signal peptide" evidence="2">
    <location>
        <begin position="1"/>
        <end position="19"/>
    </location>
</feature>
<sequence>MSKLVTVVVLLTAAGFATAIRAAPQNSAATQQPAATSAAASNNHSPIKPGDRNCLHDTGSLIPAKKGQCLPVTGRSYSKKDIDSTGETNLGPALQKLDPAITIHGNGY</sequence>
<evidence type="ECO:0000313" key="3">
    <source>
        <dbReference type="EMBL" id="MBM7126597.1"/>
    </source>
</evidence>
<evidence type="ECO:0000313" key="4">
    <source>
        <dbReference type="Proteomes" id="UP001430149"/>
    </source>
</evidence>